<gene>
    <name evidence="3" type="ORF">P154DRAFT_526798</name>
</gene>
<dbReference type="Pfam" id="PF10056">
    <property type="entry name" value="DUF2293"/>
    <property type="match status" value="1"/>
</dbReference>
<dbReference type="PANTHER" id="PTHR38113">
    <property type="match status" value="1"/>
</dbReference>
<evidence type="ECO:0000256" key="1">
    <source>
        <dbReference type="SAM" id="MobiDB-lite"/>
    </source>
</evidence>
<dbReference type="EMBL" id="ML977651">
    <property type="protein sequence ID" value="KAF1994777.1"/>
    <property type="molecule type" value="Genomic_DNA"/>
</dbReference>
<dbReference type="OrthoDB" id="5288828at2759"/>
<name>A0A6A5W0R9_9PLEO</name>
<keyword evidence="4" id="KW-1185">Reference proteome</keyword>
<sequence>MARSTLTIKTTPTYDNEALAAAIRDIFPKMPEQEVAGVISHAFTAAGEKGKKARVGKAADLSLPRRIQLAVGAHIRHNFTEYDTFLKTLKVNNHEDRDWIRAVVEPTMVSKIREWRGEEDAELESSFREVIVIDDDDDEAGPAQDPPRDSPSSRQYTLTRPAPTQRSPPVHESCNTMLNTATRLTMSMITDPCGSSNLLSPLLETFPDILRPSVDVV</sequence>
<dbReference type="InterPro" id="IPR018744">
    <property type="entry name" value="DUF2293"/>
</dbReference>
<accession>A0A6A5W0R9</accession>
<dbReference type="PANTHER" id="PTHR38113:SF1">
    <property type="entry name" value="DUF2293 DOMAIN-CONTAINING PROTEIN"/>
    <property type="match status" value="1"/>
</dbReference>
<evidence type="ECO:0000259" key="2">
    <source>
        <dbReference type="Pfam" id="PF10056"/>
    </source>
</evidence>
<proteinExistence type="predicted"/>
<evidence type="ECO:0000313" key="3">
    <source>
        <dbReference type="EMBL" id="KAF1994777.1"/>
    </source>
</evidence>
<dbReference type="AlphaFoldDB" id="A0A6A5W0R9"/>
<evidence type="ECO:0000313" key="4">
    <source>
        <dbReference type="Proteomes" id="UP000799779"/>
    </source>
</evidence>
<reference evidence="3" key="1">
    <citation type="journal article" date="2020" name="Stud. Mycol.">
        <title>101 Dothideomycetes genomes: a test case for predicting lifestyles and emergence of pathogens.</title>
        <authorList>
            <person name="Haridas S."/>
            <person name="Albert R."/>
            <person name="Binder M."/>
            <person name="Bloem J."/>
            <person name="Labutti K."/>
            <person name="Salamov A."/>
            <person name="Andreopoulos B."/>
            <person name="Baker S."/>
            <person name="Barry K."/>
            <person name="Bills G."/>
            <person name="Bluhm B."/>
            <person name="Cannon C."/>
            <person name="Castanera R."/>
            <person name="Culley D."/>
            <person name="Daum C."/>
            <person name="Ezra D."/>
            <person name="Gonzalez J."/>
            <person name="Henrissat B."/>
            <person name="Kuo A."/>
            <person name="Liang C."/>
            <person name="Lipzen A."/>
            <person name="Lutzoni F."/>
            <person name="Magnuson J."/>
            <person name="Mondo S."/>
            <person name="Nolan M."/>
            <person name="Ohm R."/>
            <person name="Pangilinan J."/>
            <person name="Park H.-J."/>
            <person name="Ramirez L."/>
            <person name="Alfaro M."/>
            <person name="Sun H."/>
            <person name="Tritt A."/>
            <person name="Yoshinaga Y."/>
            <person name="Zwiers L.-H."/>
            <person name="Turgeon B."/>
            <person name="Goodwin S."/>
            <person name="Spatafora J."/>
            <person name="Crous P."/>
            <person name="Grigoriev I."/>
        </authorList>
    </citation>
    <scope>NUCLEOTIDE SEQUENCE</scope>
    <source>
        <strain evidence="3">CBS 123094</strain>
    </source>
</reference>
<protein>
    <recommendedName>
        <fullName evidence="2">DUF2293 domain-containing protein</fullName>
    </recommendedName>
</protein>
<feature type="region of interest" description="Disordered" evidence="1">
    <location>
        <begin position="137"/>
        <end position="173"/>
    </location>
</feature>
<organism evidence="3 4">
    <name type="scientific">Amniculicola lignicola CBS 123094</name>
    <dbReference type="NCBI Taxonomy" id="1392246"/>
    <lineage>
        <taxon>Eukaryota</taxon>
        <taxon>Fungi</taxon>
        <taxon>Dikarya</taxon>
        <taxon>Ascomycota</taxon>
        <taxon>Pezizomycotina</taxon>
        <taxon>Dothideomycetes</taxon>
        <taxon>Pleosporomycetidae</taxon>
        <taxon>Pleosporales</taxon>
        <taxon>Amniculicolaceae</taxon>
        <taxon>Amniculicola</taxon>
    </lineage>
</organism>
<feature type="domain" description="DUF2293" evidence="2">
    <location>
        <begin position="22"/>
        <end position="116"/>
    </location>
</feature>
<dbReference type="Proteomes" id="UP000799779">
    <property type="component" value="Unassembled WGS sequence"/>
</dbReference>
<feature type="compositionally biased region" description="Polar residues" evidence="1">
    <location>
        <begin position="150"/>
        <end position="173"/>
    </location>
</feature>